<dbReference type="Proteomes" id="UP000050424">
    <property type="component" value="Unassembled WGS sequence"/>
</dbReference>
<evidence type="ECO:0000256" key="3">
    <source>
        <dbReference type="ARBA" id="ARBA00022827"/>
    </source>
</evidence>
<evidence type="ECO:0000256" key="5">
    <source>
        <dbReference type="SAM" id="SignalP"/>
    </source>
</evidence>
<evidence type="ECO:0000313" key="7">
    <source>
        <dbReference type="EMBL" id="KPM35944.1"/>
    </source>
</evidence>
<dbReference type="GO" id="GO:0016491">
    <property type="term" value="F:oxidoreductase activity"/>
    <property type="evidence" value="ECO:0007669"/>
    <property type="project" value="UniProtKB-KW"/>
</dbReference>
<dbReference type="STRING" id="78410.A0A0P7BA32"/>
<dbReference type="InterPro" id="IPR016167">
    <property type="entry name" value="FAD-bd_PCMH_sub1"/>
</dbReference>
<dbReference type="EMBL" id="LKCW01000225">
    <property type="protein sequence ID" value="KPM35944.1"/>
    <property type="molecule type" value="Genomic_DNA"/>
</dbReference>
<evidence type="ECO:0000256" key="1">
    <source>
        <dbReference type="ARBA" id="ARBA00005466"/>
    </source>
</evidence>
<dbReference type="InterPro" id="IPR016166">
    <property type="entry name" value="FAD-bd_PCMH"/>
</dbReference>
<gene>
    <name evidence="7" type="ORF">AK830_g10631</name>
</gene>
<dbReference type="PANTHER" id="PTHR42973:SF13">
    <property type="entry name" value="FAD-BINDING PCMH-TYPE DOMAIN-CONTAINING PROTEIN"/>
    <property type="match status" value="1"/>
</dbReference>
<accession>A0A0P7BA32</accession>
<dbReference type="InterPro" id="IPR006094">
    <property type="entry name" value="Oxid_FAD_bind_N"/>
</dbReference>
<dbReference type="SUPFAM" id="SSF56176">
    <property type="entry name" value="FAD-binding/transporter-associated domain-like"/>
    <property type="match status" value="1"/>
</dbReference>
<dbReference type="OrthoDB" id="2151789at2759"/>
<dbReference type="Pfam" id="PF01565">
    <property type="entry name" value="FAD_binding_4"/>
    <property type="match status" value="1"/>
</dbReference>
<feature type="chain" id="PRO_5006135555" description="FAD-binding PCMH-type domain-containing protein" evidence="5">
    <location>
        <begin position="24"/>
        <end position="495"/>
    </location>
</feature>
<protein>
    <recommendedName>
        <fullName evidence="6">FAD-binding PCMH-type domain-containing protein</fullName>
    </recommendedName>
</protein>
<keyword evidence="3" id="KW-0274">FAD</keyword>
<feature type="signal peptide" evidence="5">
    <location>
        <begin position="1"/>
        <end position="23"/>
    </location>
</feature>
<dbReference type="AlphaFoldDB" id="A0A0P7BA32"/>
<keyword evidence="5" id="KW-0732">Signal</keyword>
<dbReference type="Gene3D" id="3.30.465.10">
    <property type="match status" value="1"/>
</dbReference>
<keyword evidence="4" id="KW-0560">Oxidoreductase</keyword>
<dbReference type="Gene3D" id="3.40.462.20">
    <property type="match status" value="1"/>
</dbReference>
<dbReference type="InterPro" id="IPR016169">
    <property type="entry name" value="FAD-bd_PCMH_sub2"/>
</dbReference>
<sequence>MGLLHLTALSLSLLSLLSTLATADTCAAVQGLTNIASYRTPQAPYTTEQHQYWSAACTALEPSCILYPSTARQVAAIIAILAANDEHFAIKSGGHNPNAYFASTAGGPLISTRDLDEIALDPRTGRVRVGPGNRWDAVAAELHGSGWAVVGGRIGNVGVGGLLLGGGLSYLTQQYGWAASSILEVEVVLANGSIVTASKTQHADLFTALKGGGNNFGVVTSFLLQGYRLGQVYGGNLYFNRSAATDAALLDALRDFTEHNTDDKAAIILTASRDGAGVDIWGMFVFYDGPAPPRGTFDAFTAVGPVLDTARTRSYADLMADSNQFVRRGSVYTMATETLPLPAAAHGAAVLGDLHRFWRGVSQPAGVTSIIGYQPFPKRMARVSRAKGGDMLDLDDDVDRIIFEFSYNYVGWQDPARIDRLIKKILSGVRDRVVRWQEKGLLKKGVYLPLFMNDAYHSQDYFGRLRPKNKKLAKDVAAKVDPKGLFKNRTGGFKP</sequence>
<evidence type="ECO:0000256" key="4">
    <source>
        <dbReference type="ARBA" id="ARBA00023002"/>
    </source>
</evidence>
<organism evidence="7 8">
    <name type="scientific">Neonectria ditissima</name>
    <dbReference type="NCBI Taxonomy" id="78410"/>
    <lineage>
        <taxon>Eukaryota</taxon>
        <taxon>Fungi</taxon>
        <taxon>Dikarya</taxon>
        <taxon>Ascomycota</taxon>
        <taxon>Pezizomycotina</taxon>
        <taxon>Sordariomycetes</taxon>
        <taxon>Hypocreomycetidae</taxon>
        <taxon>Hypocreales</taxon>
        <taxon>Nectriaceae</taxon>
        <taxon>Neonectria</taxon>
    </lineage>
</organism>
<dbReference type="PANTHER" id="PTHR42973">
    <property type="entry name" value="BINDING OXIDOREDUCTASE, PUTATIVE (AFU_ORTHOLOGUE AFUA_1G17690)-RELATED"/>
    <property type="match status" value="1"/>
</dbReference>
<feature type="domain" description="FAD-binding PCMH-type" evidence="6">
    <location>
        <begin position="58"/>
        <end position="229"/>
    </location>
</feature>
<dbReference type="InterPro" id="IPR036318">
    <property type="entry name" value="FAD-bd_PCMH-like_sf"/>
</dbReference>
<comment type="similarity">
    <text evidence="1">Belongs to the oxygen-dependent FAD-linked oxidoreductase family.</text>
</comment>
<reference evidence="7 8" key="1">
    <citation type="submission" date="2015-09" db="EMBL/GenBank/DDBJ databases">
        <title>Draft genome of a European isolate of the apple canker pathogen Neonectria ditissima.</title>
        <authorList>
            <person name="Gomez-Cortecero A."/>
            <person name="Harrison R.J."/>
            <person name="Armitage A.D."/>
        </authorList>
    </citation>
    <scope>NUCLEOTIDE SEQUENCE [LARGE SCALE GENOMIC DNA]</scope>
    <source>
        <strain evidence="7 8">R09/05</strain>
    </source>
</reference>
<proteinExistence type="inferred from homology"/>
<dbReference type="InterPro" id="IPR050416">
    <property type="entry name" value="FAD-linked_Oxidoreductase"/>
</dbReference>
<evidence type="ECO:0000256" key="2">
    <source>
        <dbReference type="ARBA" id="ARBA00022630"/>
    </source>
</evidence>
<dbReference type="Gene3D" id="3.30.43.10">
    <property type="entry name" value="Uridine Diphospho-n-acetylenolpyruvylglucosamine Reductase, domain 2"/>
    <property type="match status" value="1"/>
</dbReference>
<keyword evidence="2" id="KW-0285">Flavoprotein</keyword>
<comment type="caution">
    <text evidence="7">The sequence shown here is derived from an EMBL/GenBank/DDBJ whole genome shotgun (WGS) entry which is preliminary data.</text>
</comment>
<keyword evidence="8" id="KW-1185">Reference proteome</keyword>
<name>A0A0P7BA32_9HYPO</name>
<evidence type="ECO:0000259" key="6">
    <source>
        <dbReference type="PROSITE" id="PS51387"/>
    </source>
</evidence>
<dbReference type="GO" id="GO:0071949">
    <property type="term" value="F:FAD binding"/>
    <property type="evidence" value="ECO:0007669"/>
    <property type="project" value="InterPro"/>
</dbReference>
<evidence type="ECO:0000313" key="8">
    <source>
        <dbReference type="Proteomes" id="UP000050424"/>
    </source>
</evidence>
<dbReference type="PROSITE" id="PS51387">
    <property type="entry name" value="FAD_PCMH"/>
    <property type="match status" value="1"/>
</dbReference>